<keyword evidence="2" id="KW-1185">Reference proteome</keyword>
<evidence type="ECO:0000313" key="1">
    <source>
        <dbReference type="EMBL" id="KAJ7950528.1"/>
    </source>
</evidence>
<proteinExistence type="predicted"/>
<gene>
    <name evidence="1" type="ORF">O6P43_026710</name>
</gene>
<dbReference type="KEGG" id="qsa:O6P43_026710"/>
<reference evidence="1" key="1">
    <citation type="journal article" date="2023" name="Science">
        <title>Elucidation of the pathway for biosynthesis of saponin adjuvants from the soapbark tree.</title>
        <authorList>
            <person name="Reed J."/>
            <person name="Orme A."/>
            <person name="El-Demerdash A."/>
            <person name="Owen C."/>
            <person name="Martin L.B.B."/>
            <person name="Misra R.C."/>
            <person name="Kikuchi S."/>
            <person name="Rejzek M."/>
            <person name="Martin A.C."/>
            <person name="Harkess A."/>
            <person name="Leebens-Mack J."/>
            <person name="Louveau T."/>
            <person name="Stephenson M.J."/>
            <person name="Osbourn A."/>
        </authorList>
    </citation>
    <scope>NUCLEOTIDE SEQUENCE</scope>
    <source>
        <strain evidence="1">S10</strain>
    </source>
</reference>
<accession>A0AAD7L3G5</accession>
<dbReference type="Proteomes" id="UP001163823">
    <property type="component" value="Chromosome 11"/>
</dbReference>
<name>A0AAD7L3G5_QUISA</name>
<organism evidence="1 2">
    <name type="scientific">Quillaja saponaria</name>
    <name type="common">Soap bark tree</name>
    <dbReference type="NCBI Taxonomy" id="32244"/>
    <lineage>
        <taxon>Eukaryota</taxon>
        <taxon>Viridiplantae</taxon>
        <taxon>Streptophyta</taxon>
        <taxon>Embryophyta</taxon>
        <taxon>Tracheophyta</taxon>
        <taxon>Spermatophyta</taxon>
        <taxon>Magnoliopsida</taxon>
        <taxon>eudicotyledons</taxon>
        <taxon>Gunneridae</taxon>
        <taxon>Pentapetalae</taxon>
        <taxon>rosids</taxon>
        <taxon>fabids</taxon>
        <taxon>Fabales</taxon>
        <taxon>Quillajaceae</taxon>
        <taxon>Quillaja</taxon>
    </lineage>
</organism>
<sequence>MRSVKVTGFQGSTITNTGLAECLAARLIRLILTLHVSTATMERSFLAMSIIKTRLCSKMNDNILIDCLLLYI</sequence>
<protein>
    <submittedName>
        <fullName evidence="1">Dimer_Tnp_hAT domain-containing protein</fullName>
    </submittedName>
</protein>
<evidence type="ECO:0000313" key="2">
    <source>
        <dbReference type="Proteomes" id="UP001163823"/>
    </source>
</evidence>
<dbReference type="EMBL" id="JARAOO010000011">
    <property type="protein sequence ID" value="KAJ7950528.1"/>
    <property type="molecule type" value="Genomic_DNA"/>
</dbReference>
<comment type="caution">
    <text evidence="1">The sequence shown here is derived from an EMBL/GenBank/DDBJ whole genome shotgun (WGS) entry which is preliminary data.</text>
</comment>
<dbReference type="AlphaFoldDB" id="A0AAD7L3G5"/>